<name>A0A8J7DZU2_9CYAN</name>
<organism evidence="2 3">
    <name type="scientific">Lusitaniella coriacea LEGE 07157</name>
    <dbReference type="NCBI Taxonomy" id="945747"/>
    <lineage>
        <taxon>Bacteria</taxon>
        <taxon>Bacillati</taxon>
        <taxon>Cyanobacteriota</taxon>
        <taxon>Cyanophyceae</taxon>
        <taxon>Spirulinales</taxon>
        <taxon>Lusitaniellaceae</taxon>
        <taxon>Lusitaniella</taxon>
    </lineage>
</organism>
<evidence type="ECO:0000313" key="2">
    <source>
        <dbReference type="EMBL" id="MBE9118719.1"/>
    </source>
</evidence>
<keyword evidence="3" id="KW-1185">Reference proteome</keyword>
<proteinExistence type="predicted"/>
<dbReference type="EMBL" id="JADEWZ010000057">
    <property type="protein sequence ID" value="MBE9118719.1"/>
    <property type="molecule type" value="Genomic_DNA"/>
</dbReference>
<gene>
    <name evidence="2" type="ORF">IQ249_22780</name>
</gene>
<reference evidence="2" key="1">
    <citation type="submission" date="2020-10" db="EMBL/GenBank/DDBJ databases">
        <authorList>
            <person name="Castelo-Branco R."/>
            <person name="Eusebio N."/>
            <person name="Adriana R."/>
            <person name="Vieira A."/>
            <person name="Brugerolle De Fraissinette N."/>
            <person name="Rezende De Castro R."/>
            <person name="Schneider M.P."/>
            <person name="Vasconcelos V."/>
            <person name="Leao P.N."/>
        </authorList>
    </citation>
    <scope>NUCLEOTIDE SEQUENCE</scope>
    <source>
        <strain evidence="2">LEGE 07157</strain>
    </source>
</reference>
<evidence type="ECO:0000313" key="3">
    <source>
        <dbReference type="Proteomes" id="UP000654482"/>
    </source>
</evidence>
<comment type="caution">
    <text evidence="2">The sequence shown here is derived from an EMBL/GenBank/DDBJ whole genome shotgun (WGS) entry which is preliminary data.</text>
</comment>
<dbReference type="Proteomes" id="UP000654482">
    <property type="component" value="Unassembled WGS sequence"/>
</dbReference>
<protein>
    <recommendedName>
        <fullName evidence="4">Outer membrane protein beta-barrel domain-containing protein</fullName>
    </recommendedName>
</protein>
<evidence type="ECO:0000256" key="1">
    <source>
        <dbReference type="SAM" id="MobiDB-lite"/>
    </source>
</evidence>
<feature type="region of interest" description="Disordered" evidence="1">
    <location>
        <begin position="86"/>
        <end position="114"/>
    </location>
</feature>
<dbReference type="AlphaFoldDB" id="A0A8J7DZU2"/>
<dbReference type="InterPro" id="IPR011250">
    <property type="entry name" value="OMP/PagP_B-barrel"/>
</dbReference>
<evidence type="ECO:0008006" key="4">
    <source>
        <dbReference type="Google" id="ProtNLM"/>
    </source>
</evidence>
<dbReference type="SUPFAM" id="SSF56925">
    <property type="entry name" value="OMPA-like"/>
    <property type="match status" value="1"/>
</dbReference>
<sequence>MKQFSDKPVFFFLALFAWIVAGKAAMAQTQTTKSMLASASASVEPSLRVSTTAQIEEMQHYAEKALLLSALQLAPENRLQRRSLPVLPTNTRDRNLEASPFPTPAPSSAGESSIDQTLLSAAATFSSDNRDLPSVARPYSQEVAIANNSTSNRPLPGTLATSTQAFLPASTSTAQTPEPTEVADIRLSQTRRSREGRLTDEPYSYVGIGGNIGISENEDDNNMSQESPIGRGSFVINGKIALGSTVSVRPAIIVNDDVAFLIPVTYDFKIPTDDPFVVSPFVPFAGAGLVLNTEDDNNIGFLLTGGVDYRISPRFTANGSINVGFLDKGTDLGFMLGIAYTFPGFKF</sequence>
<dbReference type="RefSeq" id="WP_194031809.1">
    <property type="nucleotide sequence ID" value="NZ_JADEWZ010000057.1"/>
</dbReference>
<accession>A0A8J7DZU2</accession>